<organismHost>
    <name type="scientific">Loxodonta africana</name>
    <name type="common">African elephant</name>
    <dbReference type="NCBI Taxonomy" id="9785"/>
</organismHost>
<reference evidence="17 18" key="2">
    <citation type="submission" date="2013-03" db="EMBL/GenBank/DDBJ databases">
        <title>Genome-wide comparison of cowpoxviruses reveals a new clade related to Variola virus.</title>
        <authorList>
            <person name="Dabrowski P.W."/>
            <person name="Radonic A."/>
            <person name="Kurth A."/>
            <person name="Nitsche A."/>
        </authorList>
    </citation>
    <scope>NUCLEOTIDE SEQUENCE [LARGE SCALE GENOMIC DNA]</scope>
    <source>
        <strain evidence="5">HumAac09/1</strain>
        <strain evidence="6">HumGra07/1</strain>
        <strain evidence="7">HumKre08/1</strain>
        <strain evidence="2">RatAac09/1</strain>
        <strain evidence="3">RatGer09/1</strain>
        <strain evidence="4">RatKre08/2</strain>
    </source>
</reference>
<evidence type="ECO:0000313" key="17">
    <source>
        <dbReference type="Proteomes" id="UP000117858"/>
    </source>
</evidence>
<evidence type="ECO:0000313" key="2">
    <source>
        <dbReference type="EMBL" id="AGY99294.1"/>
    </source>
</evidence>
<organismHost>
    <name type="scientific">Felis catus</name>
    <name type="common">Cat</name>
    <name type="synonym">Felis silvestris catus</name>
    <dbReference type="NCBI Taxonomy" id="9685"/>
</organismHost>
<dbReference type="EMBL" id="KC813505">
    <property type="protein sequence ID" value="AGZ00144.1"/>
    <property type="molecule type" value="Genomic_DNA"/>
</dbReference>
<dbReference type="EMBL" id="MK035746">
    <property type="protein sequence ID" value="AZY89062.1"/>
    <property type="molecule type" value="Genomic_DNA"/>
</dbReference>
<evidence type="ECO:0000313" key="14">
    <source>
        <dbReference type="EMBL" id="AZY91086.1"/>
    </source>
</evidence>
<dbReference type="Proteomes" id="UP000127103">
    <property type="component" value="Segment"/>
</dbReference>
<evidence type="ECO:0000313" key="7">
    <source>
        <dbReference type="EMBL" id="AGZ01619.1"/>
    </source>
</evidence>
<dbReference type="EMBL" id="MK035747">
    <property type="protein sequence ID" value="AZY89245.1"/>
    <property type="molecule type" value="Genomic_DNA"/>
</dbReference>
<dbReference type="Proteomes" id="UP000283857">
    <property type="component" value="Segment"/>
</dbReference>
<dbReference type="Proteomes" id="UP000136830">
    <property type="component" value="Segment"/>
</dbReference>
<evidence type="ECO:0000313" key="1">
    <source>
        <dbReference type="EMBL" id="ABD97525.1"/>
    </source>
</evidence>
<dbReference type="Pfam" id="PF06227">
    <property type="entry name" value="Poxv_Bcl-2-like"/>
    <property type="match status" value="1"/>
</dbReference>
<dbReference type="InterPro" id="IPR022819">
    <property type="entry name" value="Poxvirus_Bcl-2-like"/>
</dbReference>
<reference evidence="16" key="3">
    <citation type="journal article" date="2015" name="J. Virol.">
        <title>Out of the reservoir: Phenotypic and genotypic characterization of a novel cowpox virus isolated from a common vole.</title>
        <authorList>
            <person name="Hoffmann D."/>
            <person name="Franke A."/>
            <person name="Jenckel M."/>
            <person name="Tamosiunaite A."/>
            <person name="Schluckebier J."/>
            <person name="Granzow H."/>
            <person name="Hoffmann B."/>
            <person name="Fischer S."/>
            <person name="Ulrich R.G."/>
            <person name="Hoper D."/>
            <person name="Goller K."/>
            <person name="Osterrieder N."/>
            <person name="Beer M."/>
        </authorList>
    </citation>
    <scope>NUCLEOTIDE SEQUENCE [LARGE SCALE GENOMIC DNA]</scope>
    <source>
        <strain evidence="16">RatPox09</strain>
    </source>
</reference>
<dbReference type="EMBL" id="KC813510">
    <property type="protein sequence ID" value="AGZ01196.1"/>
    <property type="molecule type" value="Genomic_DNA"/>
</dbReference>
<dbReference type="Proteomes" id="UP000285176">
    <property type="component" value="Segment"/>
</dbReference>
<dbReference type="Gene3D" id="1.10.437.20">
    <property type="entry name" value="dsDNA poxvirus"/>
    <property type="match status" value="1"/>
</dbReference>
<dbReference type="EMBL" id="MK035749">
    <property type="protein sequence ID" value="AZY89610.1"/>
    <property type="molecule type" value="Genomic_DNA"/>
</dbReference>
<evidence type="ECO:0000313" key="13">
    <source>
        <dbReference type="EMBL" id="AZY90339.1"/>
    </source>
</evidence>
<evidence type="ECO:0000313" key="5">
    <source>
        <dbReference type="EMBL" id="AGZ00776.1"/>
    </source>
</evidence>
<dbReference type="EMBL" id="MK035759">
    <property type="protein sequence ID" value="AZY91460.1"/>
    <property type="molecule type" value="Genomic_DNA"/>
</dbReference>
<dbReference type="Proteomes" id="UP000286331">
    <property type="component" value="Segment"/>
</dbReference>
<evidence type="ECO:0000313" key="12">
    <source>
        <dbReference type="EMBL" id="AZY89788.1"/>
    </source>
</evidence>
<dbReference type="EMBL" id="MK035753">
    <property type="protein sequence ID" value="AZY90339.1"/>
    <property type="molecule type" value="Genomic_DNA"/>
</dbReference>
<evidence type="ECO:0000313" key="18">
    <source>
        <dbReference type="Proteomes" id="UP000118701"/>
    </source>
</evidence>
<dbReference type="EMBL" id="KC813503">
    <property type="protein sequence ID" value="AGY99715.1"/>
    <property type="molecule type" value="Genomic_DNA"/>
</dbReference>
<evidence type="ECO:0000313" key="6">
    <source>
        <dbReference type="EMBL" id="AGZ01196.1"/>
    </source>
</evidence>
<dbReference type="Proteomes" id="UP000166586">
    <property type="component" value="Segment"/>
</dbReference>
<reference evidence="16" key="4">
    <citation type="submission" date="2015-05" db="EMBL/GenBank/DDBJ databases">
        <title>Utilizing next-generation sequencing to resolve the backbone and inform taxonomy of the Core Goodeniaceae.</title>
        <authorList>
            <person name="Michener P.S."/>
            <person name="Gardner A.G."/>
            <person name="Jabaily R.S."/>
            <person name="Sessa E."/>
        </authorList>
    </citation>
    <scope>NUCLEOTIDE SEQUENCE</scope>
    <source>
        <strain evidence="16">RatPox09</strain>
    </source>
</reference>
<dbReference type="EMBL" id="DQ437593">
    <property type="protein sequence ID" value="ABD97525.1"/>
    <property type="molecule type" value="Genomic_DNA"/>
</dbReference>
<evidence type="ECO:0000313" key="11">
    <source>
        <dbReference type="EMBL" id="AZY89610.1"/>
    </source>
</evidence>
<dbReference type="EMBL" id="LN864565">
    <property type="protein sequence ID" value="CRL86685.1"/>
    <property type="molecule type" value="Genomic_DNA"/>
</dbReference>
<organismHost>
    <name type="scientific">Homo sapiens</name>
    <name type="common">Human</name>
    <dbReference type="NCBI Taxonomy" id="9606"/>
</organismHost>
<accession>Q0NPQ2</accession>
<dbReference type="Proteomes" id="UP000284816">
    <property type="component" value="Segment"/>
</dbReference>
<dbReference type="EMBL" id="MK035748">
    <property type="protein sequence ID" value="AZY89430.1"/>
    <property type="molecule type" value="Genomic_DNA"/>
</dbReference>
<dbReference type="EMBL" id="MK035750">
    <property type="protein sequence ID" value="AZY89788.1"/>
    <property type="molecule type" value="Genomic_DNA"/>
</dbReference>
<dbReference type="EMBL" id="KC813512">
    <property type="protein sequence ID" value="AGZ01619.1"/>
    <property type="molecule type" value="Genomic_DNA"/>
</dbReference>
<organismHost>
    <name type="scientific">Microtus agrestis</name>
    <name type="common">Short-tailed field vole</name>
    <dbReference type="NCBI Taxonomy" id="29092"/>
</organismHost>
<evidence type="ECO:0000313" key="19">
    <source>
        <dbReference type="Proteomes" id="UP000136830"/>
    </source>
</evidence>
<dbReference type="Proteomes" id="UP000117858">
    <property type="component" value="Genome"/>
</dbReference>
<sequence>MDIKIDISISGDKFTVTTRRENEERKKYLPLQKEKFTTDVIKPDYLEYDDLLDRDEMSTILEEYFMYRGLLGLRIKYGRLFNEIRKFDNDAEEQFGTIEELKQKLRLNSEEGADNFIDYIKVQKQDIVKLTVYDCISMIGLCACVVDVWRKEKLFSRWKYCLRAIKLFIDDPMLDKIKSILQNRLVYVEMS</sequence>
<dbReference type="EMBL" id="KC813508">
    <property type="protein sequence ID" value="AGZ00776.1"/>
    <property type="molecule type" value="Genomic_DNA"/>
</dbReference>
<protein>
    <submittedName>
        <fullName evidence="2">CPXV190 protein</fullName>
    </submittedName>
</protein>
<evidence type="ECO:0000313" key="4">
    <source>
        <dbReference type="EMBL" id="AGZ00144.1"/>
    </source>
</evidence>
<evidence type="ECO:0000313" key="16">
    <source>
        <dbReference type="EMBL" id="CRL86685.1"/>
    </source>
</evidence>
<name>Q0NPQ2_COWPX</name>
<organismHost>
    <name type="scientific">Apodemus sylvaticus</name>
    <name type="common">European woodmouse</name>
    <dbReference type="NCBI Taxonomy" id="10129"/>
</organismHost>
<dbReference type="Proteomes" id="UP000286356">
    <property type="component" value="Segment"/>
</dbReference>
<reference evidence="1 19" key="1">
    <citation type="journal article" date="2006" name="Science">
        <title>Genome sequence diversity and clues to the evolution of variola (smallpox) virus.</title>
        <authorList>
            <person name="Esposito J.J."/>
            <person name="Sammons S.A."/>
            <person name="Frace A.M."/>
            <person name="Osborne J.D."/>
            <person name="Olsen-Rasmussen M."/>
            <person name="Zhang M."/>
            <person name="Govil D."/>
            <person name="Damon I.K."/>
            <person name="Kline R."/>
            <person name="Laker M."/>
            <person name="Li Y."/>
            <person name="Smith G.L."/>
            <person name="Meyer H."/>
            <person name="LeDuc J.W."/>
            <person name="Wohlhueter R.M."/>
        </authorList>
    </citation>
    <scope>NUCLEOTIDE SEQUENCE [LARGE SCALE GENOMIC DNA]</scope>
    <source>
        <strain evidence="1">Germany 91-3</strain>
    </source>
</reference>
<dbReference type="EMBL" id="KC813501">
    <property type="protein sequence ID" value="AGY99294.1"/>
    <property type="molecule type" value="Genomic_DNA"/>
</dbReference>
<dbReference type="Proteomes" id="UP000145073">
    <property type="component" value="Genome"/>
</dbReference>
<organismHost>
    <name type="scientific">Myodes glareolus</name>
    <name type="common">Bank vole</name>
    <name type="synonym">Clethrionomys glareolus</name>
    <dbReference type="NCBI Taxonomy" id="447135"/>
</organismHost>
<dbReference type="Proteomes" id="UP000164362">
    <property type="component" value="Segment"/>
</dbReference>
<dbReference type="EMBL" id="MK035757">
    <property type="protein sequence ID" value="AZY91086.1"/>
    <property type="molecule type" value="Genomic_DNA"/>
</dbReference>
<evidence type="ECO:0000313" key="10">
    <source>
        <dbReference type="EMBL" id="AZY89430.1"/>
    </source>
</evidence>
<proteinExistence type="predicted"/>
<dbReference type="Proteomes" id="UP000286572">
    <property type="component" value="Segment"/>
</dbReference>
<evidence type="ECO:0000313" key="9">
    <source>
        <dbReference type="EMBL" id="AZY89245.1"/>
    </source>
</evidence>
<dbReference type="InterPro" id="IPR043018">
    <property type="entry name" value="Poxvirus_sf"/>
</dbReference>
<evidence type="ECO:0000313" key="8">
    <source>
        <dbReference type="EMBL" id="AZY89062.1"/>
    </source>
</evidence>
<evidence type="ECO:0000313" key="15">
    <source>
        <dbReference type="EMBL" id="AZY91460.1"/>
    </source>
</evidence>
<reference evidence="8" key="5">
    <citation type="submission" date="2018-10" db="EMBL/GenBank/DDBJ databases">
        <title>Use of NGS to study Cowpox virus outbreaks.</title>
        <authorList>
            <person name="Antwerpen M.H."/>
            <person name="Georgi E."/>
            <person name="Nikolic A."/>
            <person name="Wohlsein P."/>
            <person name="Baumgartner W."/>
            <person name="Zoeller G."/>
            <person name="Peyrefitte C."/>
            <person name="Charell R."/>
            <person name="Meyer H."/>
        </authorList>
    </citation>
    <scope>NUCLEOTIDE SEQUENCE [LARGE SCALE GENOMIC DNA]</scope>
    <source>
        <strain evidence="10">CPXV/Boa Marl</strain>
        <strain evidence="8">CPXV/Boy Biederstein</strain>
        <strain evidence="15">CPXV/Cepad 332</strain>
        <strain evidence="13">CPXV/Cepad 333</strain>
        <strain evidence="12">CPXV/Compiegne 2009</strain>
        <strain evidence="11">CPXV/Rat Biederstein</strain>
        <strain evidence="14">CPXV/Rat Koelle</strain>
        <strain evidence="9">CPXV/Rat Marl</strain>
    </source>
</reference>
<evidence type="ECO:0000313" key="3">
    <source>
        <dbReference type="EMBL" id="AGY99715.1"/>
    </source>
</evidence>
<dbReference type="Proteomes" id="UP000284602">
    <property type="component" value="Segment"/>
</dbReference>
<organism evidence="1 19">
    <name type="scientific">Cowpox virus</name>
    <name type="common">CPV</name>
    <dbReference type="NCBI Taxonomy" id="10243"/>
    <lineage>
        <taxon>Viruses</taxon>
        <taxon>Varidnaviria</taxon>
        <taxon>Bamfordvirae</taxon>
        <taxon>Nucleocytoviricota</taxon>
        <taxon>Pokkesviricetes</taxon>
        <taxon>Chitovirales</taxon>
        <taxon>Poxviridae</taxon>
        <taxon>Chordopoxvirinae</taxon>
        <taxon>Orthopoxvirus</taxon>
        <taxon>Orthopoxvirus cowpox</taxon>
    </lineage>
</organism>
<gene>
    <name evidence="4 5" type="ORF">CPXV190</name>
    <name evidence="1" type="ORF">CPXV_GER91_3_178</name>
</gene>
<organismHost>
    <name type="scientific">Bos taurus</name>
    <name type="common">Bovine</name>
    <dbReference type="NCBI Taxonomy" id="9913"/>
</organismHost>
<dbReference type="Proteomes" id="UP000125131">
    <property type="component" value="Genome"/>
</dbReference>
<dbReference type="Proteomes" id="UP000118701">
    <property type="component" value="Segment"/>
</dbReference>
<dbReference type="Proteomes" id="UP000285555">
    <property type="component" value="Segment"/>
</dbReference>
<organismHost>
    <name type="scientific">Mus musculus</name>
    <name type="common">Mouse</name>
    <dbReference type="NCBI Taxonomy" id="10090"/>
</organismHost>